<dbReference type="SUPFAM" id="SSF53062">
    <property type="entry name" value="PTS system fructose IIA component-like"/>
    <property type="match status" value="1"/>
</dbReference>
<feature type="domain" description="PTS EIIA type-4" evidence="8">
    <location>
        <begin position="1"/>
        <end position="117"/>
    </location>
</feature>
<proteinExistence type="predicted"/>
<dbReference type="Pfam" id="PF03610">
    <property type="entry name" value="EIIA-man"/>
    <property type="match status" value="1"/>
</dbReference>
<evidence type="ECO:0000256" key="2">
    <source>
        <dbReference type="ARBA" id="ARBA00022448"/>
    </source>
</evidence>
<dbReference type="PANTHER" id="PTHR33799:SF1">
    <property type="entry name" value="PTS SYSTEM MANNOSE-SPECIFIC EIIAB COMPONENT-RELATED"/>
    <property type="match status" value="1"/>
</dbReference>
<keyword evidence="6" id="KW-0598">Phosphotransferase system</keyword>
<evidence type="ECO:0000256" key="6">
    <source>
        <dbReference type="ARBA" id="ARBA00022683"/>
    </source>
</evidence>
<dbReference type="InterPro" id="IPR033887">
    <property type="entry name" value="PTS_IIA_man"/>
</dbReference>
<comment type="caution">
    <text evidence="9">The sequence shown here is derived from an EMBL/GenBank/DDBJ whole genome shotgun (WGS) entry which is preliminary data.</text>
</comment>
<keyword evidence="2" id="KW-0813">Transport</keyword>
<protein>
    <submittedName>
        <fullName evidence="9">PTS sugar transporter subunit IIA</fullName>
    </submittedName>
</protein>
<dbReference type="Proteomes" id="UP001597249">
    <property type="component" value="Unassembled WGS sequence"/>
</dbReference>
<dbReference type="Gene3D" id="3.40.50.510">
    <property type="entry name" value="Phosphotransferase system, mannose-type IIA component"/>
    <property type="match status" value="1"/>
</dbReference>
<dbReference type="InterPro" id="IPR051471">
    <property type="entry name" value="Bacterial_PTS_sugar_comp"/>
</dbReference>
<gene>
    <name evidence="9" type="ORF">ACFQ3L_11060</name>
</gene>
<evidence type="ECO:0000256" key="4">
    <source>
        <dbReference type="ARBA" id="ARBA00022597"/>
    </source>
</evidence>
<organism evidence="9 10">
    <name type="scientific">Lacticaseibacillus jixianensis</name>
    <dbReference type="NCBI Taxonomy" id="2486012"/>
    <lineage>
        <taxon>Bacteria</taxon>
        <taxon>Bacillati</taxon>
        <taxon>Bacillota</taxon>
        <taxon>Bacilli</taxon>
        <taxon>Lactobacillales</taxon>
        <taxon>Lactobacillaceae</taxon>
        <taxon>Lacticaseibacillus</taxon>
    </lineage>
</organism>
<keyword evidence="7" id="KW-0418">Kinase</keyword>
<dbReference type="InterPro" id="IPR036662">
    <property type="entry name" value="PTS_EIIA_man-typ_sf"/>
</dbReference>
<keyword evidence="4 9" id="KW-0762">Sugar transport</keyword>
<evidence type="ECO:0000256" key="7">
    <source>
        <dbReference type="ARBA" id="ARBA00022777"/>
    </source>
</evidence>
<dbReference type="InterPro" id="IPR004701">
    <property type="entry name" value="PTS_EIIA_man-typ"/>
</dbReference>
<keyword evidence="5" id="KW-0808">Transferase</keyword>
<dbReference type="PROSITE" id="PS51096">
    <property type="entry name" value="PTS_EIIA_TYPE_4"/>
    <property type="match status" value="1"/>
</dbReference>
<evidence type="ECO:0000256" key="1">
    <source>
        <dbReference type="ARBA" id="ARBA00004496"/>
    </source>
</evidence>
<dbReference type="CDD" id="cd00006">
    <property type="entry name" value="PTS_IIA_man"/>
    <property type="match status" value="1"/>
</dbReference>
<keyword evidence="10" id="KW-1185">Reference proteome</keyword>
<evidence type="ECO:0000313" key="10">
    <source>
        <dbReference type="Proteomes" id="UP001597249"/>
    </source>
</evidence>
<name>A0ABW4BBI2_9LACO</name>
<evidence type="ECO:0000256" key="3">
    <source>
        <dbReference type="ARBA" id="ARBA00022490"/>
    </source>
</evidence>
<dbReference type="RefSeq" id="WP_125585228.1">
    <property type="nucleotide sequence ID" value="NZ_JBHTMO010000040.1"/>
</dbReference>
<keyword evidence="3" id="KW-0963">Cytoplasm</keyword>
<reference evidence="10" key="1">
    <citation type="journal article" date="2019" name="Int. J. Syst. Evol. Microbiol.">
        <title>The Global Catalogue of Microorganisms (GCM) 10K type strain sequencing project: providing services to taxonomists for standard genome sequencing and annotation.</title>
        <authorList>
            <consortium name="The Broad Institute Genomics Platform"/>
            <consortium name="The Broad Institute Genome Sequencing Center for Infectious Disease"/>
            <person name="Wu L."/>
            <person name="Ma J."/>
        </authorList>
    </citation>
    <scope>NUCLEOTIDE SEQUENCE [LARGE SCALE GENOMIC DNA]</scope>
    <source>
        <strain evidence="10">CCM 8911</strain>
    </source>
</reference>
<comment type="subcellular location">
    <subcellularLocation>
        <location evidence="1">Cytoplasm</location>
    </subcellularLocation>
</comment>
<accession>A0ABW4BBI2</accession>
<evidence type="ECO:0000259" key="8">
    <source>
        <dbReference type="PROSITE" id="PS51096"/>
    </source>
</evidence>
<evidence type="ECO:0000313" key="9">
    <source>
        <dbReference type="EMBL" id="MFD1394106.1"/>
    </source>
</evidence>
<evidence type="ECO:0000256" key="5">
    <source>
        <dbReference type="ARBA" id="ARBA00022679"/>
    </source>
</evidence>
<dbReference type="PANTHER" id="PTHR33799">
    <property type="entry name" value="PTS PERMEASE-RELATED-RELATED"/>
    <property type="match status" value="1"/>
</dbReference>
<dbReference type="EMBL" id="JBHTMO010000040">
    <property type="protein sequence ID" value="MFD1394106.1"/>
    <property type="molecule type" value="Genomic_DNA"/>
</dbReference>
<sequence>MSKLVLISHGSFSAALKSSAEMIMGPQPEIATVSLEPSEGPEDFRKKFEAAIAGSTDVTVLADLKGGTPSNVAAAVLAETGNFDLYAGANLPMVISYLNAEMLGMKPELIKDGQAGVVYINDLVNKPAHH</sequence>